<feature type="compositionally biased region" description="Low complexity" evidence="1">
    <location>
        <begin position="109"/>
        <end position="125"/>
    </location>
</feature>
<dbReference type="EMBL" id="JANUGU010000010">
    <property type="protein sequence ID" value="MCS0660763.1"/>
    <property type="molecule type" value="Genomic_DNA"/>
</dbReference>
<keyword evidence="4" id="KW-1185">Reference proteome</keyword>
<accession>A0ABT2D3E7</accession>
<name>A0ABT2D3E7_9BURK</name>
<dbReference type="Proteomes" id="UP001204621">
    <property type="component" value="Unassembled WGS sequence"/>
</dbReference>
<evidence type="ECO:0000256" key="1">
    <source>
        <dbReference type="SAM" id="MobiDB-lite"/>
    </source>
</evidence>
<feature type="signal peptide" evidence="2">
    <location>
        <begin position="1"/>
        <end position="17"/>
    </location>
</feature>
<feature type="chain" id="PRO_5045446501" description="Transmembrane protein" evidence="2">
    <location>
        <begin position="18"/>
        <end position="178"/>
    </location>
</feature>
<dbReference type="RefSeq" id="WP_258813961.1">
    <property type="nucleotide sequence ID" value="NZ_JANUGU010000010.1"/>
</dbReference>
<sequence>MRSLLVITTAVAGMALAACSPKYNWRDYASPEAPYRVMFPGKPATYTRAVDLNGLSVDMTMTATEVEGAMYAVGTAQAPDAAQAAAALSAIRTALLRNIGATATREKSSASASVSNGTASASSSSDVRADGVLNGVPMRLIGHFESHGRRIYQVVVMGPAKSIEAEPADQFISSFKVQ</sequence>
<comment type="caution">
    <text evidence="3">The sequence shown here is derived from an EMBL/GenBank/DDBJ whole genome shotgun (WGS) entry which is preliminary data.</text>
</comment>
<gene>
    <name evidence="3" type="ORF">NX778_22065</name>
</gene>
<organism evidence="3 4">
    <name type="scientific">Massilia terrae</name>
    <dbReference type="NCBI Taxonomy" id="1811224"/>
    <lineage>
        <taxon>Bacteria</taxon>
        <taxon>Pseudomonadati</taxon>
        <taxon>Pseudomonadota</taxon>
        <taxon>Betaproteobacteria</taxon>
        <taxon>Burkholderiales</taxon>
        <taxon>Oxalobacteraceae</taxon>
        <taxon>Telluria group</taxon>
        <taxon>Massilia</taxon>
    </lineage>
</organism>
<reference evidence="3 4" key="1">
    <citation type="submission" date="2022-08" db="EMBL/GenBank/DDBJ databases">
        <title>Reclassification of Massilia species as members of the genera Telluria, Duganella, Pseudoduganella, Mokoshia gen. nov. and Zemynaea gen. nov. using orthogonal and non-orthogonal genome-based approaches.</title>
        <authorList>
            <person name="Bowman J.P."/>
        </authorList>
    </citation>
    <scope>NUCLEOTIDE SEQUENCE [LARGE SCALE GENOMIC DNA]</scope>
    <source>
        <strain evidence="3 4">JCM 31606</strain>
    </source>
</reference>
<feature type="region of interest" description="Disordered" evidence="1">
    <location>
        <begin position="106"/>
        <end position="128"/>
    </location>
</feature>
<keyword evidence="2" id="KW-0732">Signal</keyword>
<proteinExistence type="predicted"/>
<evidence type="ECO:0000256" key="2">
    <source>
        <dbReference type="SAM" id="SignalP"/>
    </source>
</evidence>
<protein>
    <recommendedName>
        <fullName evidence="5">Transmembrane protein</fullName>
    </recommendedName>
</protein>
<evidence type="ECO:0000313" key="4">
    <source>
        <dbReference type="Proteomes" id="UP001204621"/>
    </source>
</evidence>
<dbReference type="PROSITE" id="PS51257">
    <property type="entry name" value="PROKAR_LIPOPROTEIN"/>
    <property type="match status" value="1"/>
</dbReference>
<evidence type="ECO:0008006" key="5">
    <source>
        <dbReference type="Google" id="ProtNLM"/>
    </source>
</evidence>
<evidence type="ECO:0000313" key="3">
    <source>
        <dbReference type="EMBL" id="MCS0660763.1"/>
    </source>
</evidence>